<dbReference type="InterPro" id="IPR018258">
    <property type="entry name" value="Ribosomal_bL21_CS"/>
</dbReference>
<keyword evidence="4 6" id="KW-0689">Ribosomal protein</keyword>
<dbReference type="InterPro" id="IPR001787">
    <property type="entry name" value="Ribosomal_bL21"/>
</dbReference>
<comment type="similarity">
    <text evidence="1 6 7">Belongs to the bacterial ribosomal protein bL21 family.</text>
</comment>
<evidence type="ECO:0000256" key="2">
    <source>
        <dbReference type="ARBA" id="ARBA00022730"/>
    </source>
</evidence>
<dbReference type="GO" id="GO:0005840">
    <property type="term" value="C:ribosome"/>
    <property type="evidence" value="ECO:0007669"/>
    <property type="project" value="UniProtKB-KW"/>
</dbReference>
<protein>
    <recommendedName>
        <fullName evidence="6">Large ribosomal subunit protein bL21</fullName>
    </recommendedName>
</protein>
<dbReference type="PANTHER" id="PTHR21349">
    <property type="entry name" value="50S RIBOSOMAL PROTEIN L21"/>
    <property type="match status" value="1"/>
</dbReference>
<dbReference type="SUPFAM" id="SSF141091">
    <property type="entry name" value="L21p-like"/>
    <property type="match status" value="1"/>
</dbReference>
<dbReference type="EMBL" id="AP026802">
    <property type="protein sequence ID" value="BDR58139.1"/>
    <property type="molecule type" value="Genomic_DNA"/>
</dbReference>
<dbReference type="RefSeq" id="WP_317636057.1">
    <property type="nucleotide sequence ID" value="NZ_AP026802.1"/>
</dbReference>
<evidence type="ECO:0000256" key="5">
    <source>
        <dbReference type="ARBA" id="ARBA00023274"/>
    </source>
</evidence>
<dbReference type="AlphaFoldDB" id="A0AAU9CVY4"/>
<dbReference type="InterPro" id="IPR028909">
    <property type="entry name" value="bL21-like"/>
</dbReference>
<dbReference type="InterPro" id="IPR036164">
    <property type="entry name" value="bL21-like_sf"/>
</dbReference>
<feature type="region of interest" description="Disordered" evidence="8">
    <location>
        <begin position="85"/>
        <end position="104"/>
    </location>
</feature>
<dbReference type="GO" id="GO:1990904">
    <property type="term" value="C:ribonucleoprotein complex"/>
    <property type="evidence" value="ECO:0007669"/>
    <property type="project" value="UniProtKB-KW"/>
</dbReference>
<evidence type="ECO:0000256" key="8">
    <source>
        <dbReference type="SAM" id="MobiDB-lite"/>
    </source>
</evidence>
<evidence type="ECO:0000313" key="10">
    <source>
        <dbReference type="Proteomes" id="UP001321861"/>
    </source>
</evidence>
<keyword evidence="5 6" id="KW-0687">Ribonucleoprotein</keyword>
<organism evidence="9 10">
    <name type="scientific">Xylocopilactobacillus apicola</name>
    <dbReference type="NCBI Taxonomy" id="2932184"/>
    <lineage>
        <taxon>Bacteria</taxon>
        <taxon>Bacillati</taxon>
        <taxon>Bacillota</taxon>
        <taxon>Bacilli</taxon>
        <taxon>Lactobacillales</taxon>
        <taxon>Lactobacillaceae</taxon>
        <taxon>Xylocopilactobacillus</taxon>
    </lineage>
</organism>
<comment type="subunit">
    <text evidence="6">Part of the 50S ribosomal subunit. Contacts protein L20.</text>
</comment>
<gene>
    <name evidence="6 9" type="primary">rplU</name>
    <name evidence="9" type="ORF">XA3_05800</name>
</gene>
<dbReference type="Proteomes" id="UP001321861">
    <property type="component" value="Chromosome"/>
</dbReference>
<dbReference type="GO" id="GO:0019843">
    <property type="term" value="F:rRNA binding"/>
    <property type="evidence" value="ECO:0007669"/>
    <property type="project" value="UniProtKB-UniRule"/>
</dbReference>
<keyword evidence="3 6" id="KW-0694">RNA-binding</keyword>
<dbReference type="NCBIfam" id="TIGR00061">
    <property type="entry name" value="L21"/>
    <property type="match status" value="1"/>
</dbReference>
<dbReference type="HAMAP" id="MF_01363">
    <property type="entry name" value="Ribosomal_bL21"/>
    <property type="match status" value="1"/>
</dbReference>
<dbReference type="GO" id="GO:0006412">
    <property type="term" value="P:translation"/>
    <property type="evidence" value="ECO:0007669"/>
    <property type="project" value="UniProtKB-UniRule"/>
</dbReference>
<dbReference type="Pfam" id="PF00829">
    <property type="entry name" value="Ribosomal_L21p"/>
    <property type="match status" value="1"/>
</dbReference>
<sequence length="104" mass="11713">MYAVFANGGKQYKAQVGDVLFLEKIDQDVDSEVTFDQVLMVSDDNNKVTVGNPTIAGATIKAKIEKHGKEKKVVTFKYKAKKHYHTKQGHRQPYTRVSIESINV</sequence>
<keyword evidence="10" id="KW-1185">Reference proteome</keyword>
<evidence type="ECO:0000256" key="7">
    <source>
        <dbReference type="RuleBase" id="RU000562"/>
    </source>
</evidence>
<dbReference type="KEGG" id="xap:XA3_05800"/>
<comment type="function">
    <text evidence="6 7">This protein binds to 23S rRNA in the presence of protein L20.</text>
</comment>
<name>A0AAU9CVY4_9LACO</name>
<evidence type="ECO:0000256" key="6">
    <source>
        <dbReference type="HAMAP-Rule" id="MF_01363"/>
    </source>
</evidence>
<proteinExistence type="inferred from homology"/>
<dbReference type="PROSITE" id="PS01169">
    <property type="entry name" value="RIBOSOMAL_L21"/>
    <property type="match status" value="1"/>
</dbReference>
<accession>A0AAU9CVY4</accession>
<evidence type="ECO:0000256" key="4">
    <source>
        <dbReference type="ARBA" id="ARBA00022980"/>
    </source>
</evidence>
<keyword evidence="2 6" id="KW-0699">rRNA-binding</keyword>
<dbReference type="PANTHER" id="PTHR21349:SF0">
    <property type="entry name" value="LARGE RIBOSOMAL SUBUNIT PROTEIN BL21M"/>
    <property type="match status" value="1"/>
</dbReference>
<evidence type="ECO:0000313" key="9">
    <source>
        <dbReference type="EMBL" id="BDR58139.1"/>
    </source>
</evidence>
<evidence type="ECO:0000256" key="3">
    <source>
        <dbReference type="ARBA" id="ARBA00022884"/>
    </source>
</evidence>
<dbReference type="GO" id="GO:0005737">
    <property type="term" value="C:cytoplasm"/>
    <property type="evidence" value="ECO:0007669"/>
    <property type="project" value="UniProtKB-ARBA"/>
</dbReference>
<dbReference type="GO" id="GO:0003735">
    <property type="term" value="F:structural constituent of ribosome"/>
    <property type="evidence" value="ECO:0007669"/>
    <property type="project" value="InterPro"/>
</dbReference>
<evidence type="ECO:0000256" key="1">
    <source>
        <dbReference type="ARBA" id="ARBA00008563"/>
    </source>
</evidence>
<reference evidence="9 10" key="1">
    <citation type="journal article" date="2023" name="Microbiol. Spectr.">
        <title>Symbiosis of Carpenter Bees with Uncharacterized Lactic Acid Bacteria Showing NAD Auxotrophy.</title>
        <authorList>
            <person name="Kawasaki S."/>
            <person name="Ozawa K."/>
            <person name="Mori T."/>
            <person name="Yamamoto A."/>
            <person name="Ito M."/>
            <person name="Ohkuma M."/>
            <person name="Sakamoto M."/>
            <person name="Matsutani M."/>
        </authorList>
    </citation>
    <scope>NUCLEOTIDE SEQUENCE [LARGE SCALE GENOMIC DNA]</scope>
    <source>
        <strain evidence="9 10">XA3</strain>
    </source>
</reference>